<name>A0A6A6Q375_9PEZI</name>
<evidence type="ECO:0000313" key="4">
    <source>
        <dbReference type="Proteomes" id="UP000799767"/>
    </source>
</evidence>
<evidence type="ECO:0000313" key="3">
    <source>
        <dbReference type="EMBL" id="KAF2486459.1"/>
    </source>
</evidence>
<feature type="chain" id="PRO_5025456283" evidence="1">
    <location>
        <begin position="19"/>
        <end position="523"/>
    </location>
</feature>
<dbReference type="EMBL" id="MU001632">
    <property type="protein sequence ID" value="KAF2486459.1"/>
    <property type="molecule type" value="Genomic_DNA"/>
</dbReference>
<dbReference type="Proteomes" id="UP000799767">
    <property type="component" value="Unassembled WGS sequence"/>
</dbReference>
<dbReference type="PANTHER" id="PTHR37957:SF1">
    <property type="entry name" value="PHYTASE-LIKE DOMAIN-CONTAINING PROTEIN"/>
    <property type="match status" value="1"/>
</dbReference>
<keyword evidence="1" id="KW-0732">Signal</keyword>
<proteinExistence type="predicted"/>
<dbReference type="Pfam" id="PF13449">
    <property type="entry name" value="Phytase-like"/>
    <property type="match status" value="1"/>
</dbReference>
<dbReference type="PANTHER" id="PTHR37957">
    <property type="entry name" value="BLR7070 PROTEIN"/>
    <property type="match status" value="1"/>
</dbReference>
<organism evidence="3 4">
    <name type="scientific">Neohortaea acidophila</name>
    <dbReference type="NCBI Taxonomy" id="245834"/>
    <lineage>
        <taxon>Eukaryota</taxon>
        <taxon>Fungi</taxon>
        <taxon>Dikarya</taxon>
        <taxon>Ascomycota</taxon>
        <taxon>Pezizomycotina</taxon>
        <taxon>Dothideomycetes</taxon>
        <taxon>Dothideomycetidae</taxon>
        <taxon>Mycosphaerellales</taxon>
        <taxon>Teratosphaeriaceae</taxon>
        <taxon>Neohortaea</taxon>
    </lineage>
</organism>
<evidence type="ECO:0000256" key="1">
    <source>
        <dbReference type="SAM" id="SignalP"/>
    </source>
</evidence>
<keyword evidence="4" id="KW-1185">Reference proteome</keyword>
<dbReference type="RefSeq" id="XP_033593028.1">
    <property type="nucleotide sequence ID" value="XM_033738038.1"/>
</dbReference>
<feature type="signal peptide" evidence="1">
    <location>
        <begin position="1"/>
        <end position="18"/>
    </location>
</feature>
<evidence type="ECO:0000259" key="2">
    <source>
        <dbReference type="Pfam" id="PF13449"/>
    </source>
</evidence>
<dbReference type="AlphaFoldDB" id="A0A6A6Q375"/>
<accession>A0A6A6Q375</accession>
<dbReference type="GeneID" id="54479040"/>
<dbReference type="OrthoDB" id="425936at2759"/>
<sequence>MLAITAITLISLASVTCALSLNNVVPRATETAASSPVNVTTCNGQEYVYQQLAGYGYIASDARDQYGDTIGGIGSSIAFDASSWKKKGASYTGTLYALPDRGWNTQGTLNYQNRIQVIDVTFTPDPNATLGNPSGPNLDLKYSRSILLTDPKGVPTTGLDANIRQPYLEFFGLTLPSVNYTGNGYGGAGPGGFRVVLDSEGLFLGSDGTFWISDEYGPYIYQFNSNGTMISAIRPPDAFIPLRRGNESFSADSPPIYNQNLVPKPEDNPTGRNNNQGFEALTTNPARTKLYTVIQSALNQDGGLAKDGNSNARMLIYDITTNPPTYEAEYVVPLPHTIPGNTSTKIAAQSEMHYISDTQFLLLARDKGAGRGQSSTQSIYRDIDIFDISQATNVKGNVSDCYTCQIASKAGVLHKDVKPAQYCRWLDFNVNSQLRRFGVHNGGVQNAGLLNEKWESIALLPVNPGSNDEEYFLFSLSDNDFITQNGYLNFGKYQYKDASGFNLLNQALVFQVKLPKGAQPLLG</sequence>
<feature type="domain" description="Phytase-like" evidence="2">
    <location>
        <begin position="92"/>
        <end position="481"/>
    </location>
</feature>
<reference evidence="3" key="1">
    <citation type="journal article" date="2020" name="Stud. Mycol.">
        <title>101 Dothideomycetes genomes: a test case for predicting lifestyles and emergence of pathogens.</title>
        <authorList>
            <person name="Haridas S."/>
            <person name="Albert R."/>
            <person name="Binder M."/>
            <person name="Bloem J."/>
            <person name="Labutti K."/>
            <person name="Salamov A."/>
            <person name="Andreopoulos B."/>
            <person name="Baker S."/>
            <person name="Barry K."/>
            <person name="Bills G."/>
            <person name="Bluhm B."/>
            <person name="Cannon C."/>
            <person name="Castanera R."/>
            <person name="Culley D."/>
            <person name="Daum C."/>
            <person name="Ezra D."/>
            <person name="Gonzalez J."/>
            <person name="Henrissat B."/>
            <person name="Kuo A."/>
            <person name="Liang C."/>
            <person name="Lipzen A."/>
            <person name="Lutzoni F."/>
            <person name="Magnuson J."/>
            <person name="Mondo S."/>
            <person name="Nolan M."/>
            <person name="Ohm R."/>
            <person name="Pangilinan J."/>
            <person name="Park H.-J."/>
            <person name="Ramirez L."/>
            <person name="Alfaro M."/>
            <person name="Sun H."/>
            <person name="Tritt A."/>
            <person name="Yoshinaga Y."/>
            <person name="Zwiers L.-H."/>
            <person name="Turgeon B."/>
            <person name="Goodwin S."/>
            <person name="Spatafora J."/>
            <person name="Crous P."/>
            <person name="Grigoriev I."/>
        </authorList>
    </citation>
    <scope>NUCLEOTIDE SEQUENCE</scope>
    <source>
        <strain evidence="3">CBS 113389</strain>
    </source>
</reference>
<gene>
    <name evidence="3" type="ORF">BDY17DRAFT_343350</name>
</gene>
<protein>
    <submittedName>
        <fullName evidence="3">3-phytase</fullName>
    </submittedName>
</protein>
<dbReference type="InterPro" id="IPR027372">
    <property type="entry name" value="Phytase-like_dom"/>
</dbReference>